<protein>
    <submittedName>
        <fullName evidence="1">ABC transporter B family member 9-like</fullName>
    </submittedName>
</protein>
<accession>A0A2P2MIH1</accession>
<evidence type="ECO:0000313" key="1">
    <source>
        <dbReference type="EMBL" id="MBX30011.1"/>
    </source>
</evidence>
<dbReference type="AlphaFoldDB" id="A0A2P2MIH1"/>
<name>A0A2P2MIH1_RHIMU</name>
<proteinExistence type="predicted"/>
<reference evidence="1" key="1">
    <citation type="submission" date="2018-02" db="EMBL/GenBank/DDBJ databases">
        <title>Rhizophora mucronata_Transcriptome.</title>
        <authorList>
            <person name="Meera S.P."/>
            <person name="Sreeshan A."/>
            <person name="Augustine A."/>
        </authorList>
    </citation>
    <scope>NUCLEOTIDE SEQUENCE</scope>
    <source>
        <tissue evidence="1">Leaf</tissue>
    </source>
</reference>
<organism evidence="1">
    <name type="scientific">Rhizophora mucronata</name>
    <name type="common">Asiatic mangrove</name>
    <dbReference type="NCBI Taxonomy" id="61149"/>
    <lineage>
        <taxon>Eukaryota</taxon>
        <taxon>Viridiplantae</taxon>
        <taxon>Streptophyta</taxon>
        <taxon>Embryophyta</taxon>
        <taxon>Tracheophyta</taxon>
        <taxon>Spermatophyta</taxon>
        <taxon>Magnoliopsida</taxon>
        <taxon>eudicotyledons</taxon>
        <taxon>Gunneridae</taxon>
        <taxon>Pentapetalae</taxon>
        <taxon>rosids</taxon>
        <taxon>fabids</taxon>
        <taxon>Malpighiales</taxon>
        <taxon>Rhizophoraceae</taxon>
        <taxon>Rhizophora</taxon>
    </lineage>
</organism>
<dbReference type="EMBL" id="GGEC01049527">
    <property type="protein sequence ID" value="MBX30011.1"/>
    <property type="molecule type" value="Transcribed_RNA"/>
</dbReference>
<sequence>MTSPVVVSVSKKPMFCLKIVLKHRPQMRAACLSPVTIQHETY</sequence>